<feature type="region of interest" description="Disordered" evidence="4">
    <location>
        <begin position="155"/>
        <end position="181"/>
    </location>
</feature>
<sequence length="387" mass="43792">MSSTVPKASNLSLVDKLIEDEAEREILLSKPTCFIILGKPGVGKSTLARKLAKTWNCILIDAVPEEMMVKLIVNRLKSPDVEHYGYVLACLPSMSEEYLKIQEQIDLIKSLRMPPDFIINIKCADRDLIRRLSDERQHPETGRVFQREKWDPDVKKESLMKSNNTENEEEEEEETEDLEEEVIQPASRFLNQKIKTISITLMLDLDGNKDPEDLFEVGELSQAVMTKDGNYNISVTEELFRTLSSCRNVAPGFHWQKSQWSGNCPVALKEGRISFLSPSFIDKFYILSSQEALQKFMANPRRYLLPHIPHLPCKVSVIGPPCSGKSTMSALLAEYYGAVVVDVEALMERTLGTFTKDMLDKVRKDATLTGLEKVRTKMQLEATNASG</sequence>
<dbReference type="Proteomes" id="UP000472260">
    <property type="component" value="Unassembled WGS sequence"/>
</dbReference>
<dbReference type="Ensembl" id="ENSSANT00000076428.1">
    <property type="protein sequence ID" value="ENSSANP00000071891.1"/>
    <property type="gene ID" value="ENSSANG00000035888.1"/>
</dbReference>
<keyword evidence="2" id="KW-0547">Nucleotide-binding</keyword>
<dbReference type="SUPFAM" id="SSF52540">
    <property type="entry name" value="P-loop containing nucleoside triphosphate hydrolases"/>
    <property type="match status" value="2"/>
</dbReference>
<organism evidence="5 6">
    <name type="scientific">Sinocyclocheilus anshuiensis</name>
    <dbReference type="NCBI Taxonomy" id="1608454"/>
    <lineage>
        <taxon>Eukaryota</taxon>
        <taxon>Metazoa</taxon>
        <taxon>Chordata</taxon>
        <taxon>Craniata</taxon>
        <taxon>Vertebrata</taxon>
        <taxon>Euteleostomi</taxon>
        <taxon>Actinopterygii</taxon>
        <taxon>Neopterygii</taxon>
        <taxon>Teleostei</taxon>
        <taxon>Ostariophysi</taxon>
        <taxon>Cypriniformes</taxon>
        <taxon>Cyprinidae</taxon>
        <taxon>Cyprininae</taxon>
        <taxon>Sinocyclocheilus</taxon>
    </lineage>
</organism>
<keyword evidence="3" id="KW-0418">Kinase</keyword>
<keyword evidence="1" id="KW-0808">Transferase</keyword>
<evidence type="ECO:0000256" key="1">
    <source>
        <dbReference type="ARBA" id="ARBA00022679"/>
    </source>
</evidence>
<dbReference type="GO" id="GO:0019205">
    <property type="term" value="F:nucleobase-containing compound kinase activity"/>
    <property type="evidence" value="ECO:0007669"/>
    <property type="project" value="InterPro"/>
</dbReference>
<feature type="compositionally biased region" description="Acidic residues" evidence="4">
    <location>
        <begin position="166"/>
        <end position="181"/>
    </location>
</feature>
<keyword evidence="6" id="KW-1185">Reference proteome</keyword>
<dbReference type="GO" id="GO:0006139">
    <property type="term" value="P:nucleobase-containing compound metabolic process"/>
    <property type="evidence" value="ECO:0007669"/>
    <property type="project" value="InterPro"/>
</dbReference>
<reference evidence="5" key="1">
    <citation type="submission" date="2025-08" db="UniProtKB">
        <authorList>
            <consortium name="Ensembl"/>
        </authorList>
    </citation>
    <scope>IDENTIFICATION</scope>
</reference>
<evidence type="ECO:0000256" key="2">
    <source>
        <dbReference type="ARBA" id="ARBA00022741"/>
    </source>
</evidence>
<dbReference type="PANTHER" id="PTHR23359">
    <property type="entry name" value="NUCLEOTIDE KINASE"/>
    <property type="match status" value="1"/>
</dbReference>
<dbReference type="InterPro" id="IPR027417">
    <property type="entry name" value="P-loop_NTPase"/>
</dbReference>
<evidence type="ECO:0000313" key="5">
    <source>
        <dbReference type="Ensembl" id="ENSSANP00000071891.1"/>
    </source>
</evidence>
<evidence type="ECO:0000256" key="3">
    <source>
        <dbReference type="ARBA" id="ARBA00022777"/>
    </source>
</evidence>
<dbReference type="AlphaFoldDB" id="A0A671QRN1"/>
<evidence type="ECO:0000313" key="6">
    <source>
        <dbReference type="Proteomes" id="UP000472260"/>
    </source>
</evidence>
<dbReference type="InterPro" id="IPR000850">
    <property type="entry name" value="Adenylat/UMP-CMP_kin"/>
</dbReference>
<dbReference type="GO" id="GO:0005524">
    <property type="term" value="F:ATP binding"/>
    <property type="evidence" value="ECO:0007669"/>
    <property type="project" value="InterPro"/>
</dbReference>
<name>A0A671QRN1_9TELE</name>
<evidence type="ECO:0000256" key="4">
    <source>
        <dbReference type="SAM" id="MobiDB-lite"/>
    </source>
</evidence>
<protein>
    <submittedName>
        <fullName evidence="5">Uncharacterized protein</fullName>
    </submittedName>
</protein>
<accession>A0A671QRN1</accession>
<reference evidence="5" key="2">
    <citation type="submission" date="2025-09" db="UniProtKB">
        <authorList>
            <consortium name="Ensembl"/>
        </authorList>
    </citation>
    <scope>IDENTIFICATION</scope>
</reference>
<dbReference type="Gene3D" id="3.40.50.300">
    <property type="entry name" value="P-loop containing nucleotide triphosphate hydrolases"/>
    <property type="match status" value="2"/>
</dbReference>
<proteinExistence type="predicted"/>